<reference evidence="2 3" key="1">
    <citation type="submission" date="2018-04" db="EMBL/GenBank/DDBJ databases">
        <title>Genomic Encyclopedia of Type Strains, Phase IV (KMG-IV): sequencing the most valuable type-strain genomes for metagenomic binning, comparative biology and taxonomic classification.</title>
        <authorList>
            <person name="Goeker M."/>
        </authorList>
    </citation>
    <scope>NUCLEOTIDE SEQUENCE [LARGE SCALE GENOMIC DNA]</scope>
    <source>
        <strain evidence="2 3">DSM 45771</strain>
    </source>
</reference>
<sequence>MTTTDVSTTARGLAAPPVLDDPPVGLVMDLLAPIEVPSSTEVGTALHRLRELGREHVVTRAHGQVRAASEADLLHHLLDGGHRAARMSDPVSAVATPAPTVAPTTRRSWAAELMLAGGATLLVVADDDGPCGVLDAGTLLHSVARGWPRSA</sequence>
<gene>
    <name evidence="2" type="ORF">C8D89_1122</name>
</gene>
<dbReference type="Gene3D" id="3.10.580.10">
    <property type="entry name" value="CBS-domain"/>
    <property type="match status" value="1"/>
</dbReference>
<evidence type="ECO:0000313" key="3">
    <source>
        <dbReference type="Proteomes" id="UP000245639"/>
    </source>
</evidence>
<evidence type="ECO:0000313" key="2">
    <source>
        <dbReference type="EMBL" id="PVZ06809.1"/>
    </source>
</evidence>
<dbReference type="SUPFAM" id="SSF54631">
    <property type="entry name" value="CBS-domain pair"/>
    <property type="match status" value="1"/>
</dbReference>
<dbReference type="InterPro" id="IPR000644">
    <property type="entry name" value="CBS_dom"/>
</dbReference>
<comment type="caution">
    <text evidence="2">The sequence shown here is derived from an EMBL/GenBank/DDBJ whole genome shotgun (WGS) entry which is preliminary data.</text>
</comment>
<keyword evidence="3" id="KW-1185">Reference proteome</keyword>
<feature type="domain" description="CBS" evidence="1">
    <location>
        <begin position="92"/>
        <end position="143"/>
    </location>
</feature>
<dbReference type="EMBL" id="QEKW01000012">
    <property type="protein sequence ID" value="PVZ06809.1"/>
    <property type="molecule type" value="Genomic_DNA"/>
</dbReference>
<dbReference type="Proteomes" id="UP000245639">
    <property type="component" value="Unassembled WGS sequence"/>
</dbReference>
<organism evidence="2 3">
    <name type="scientific">Actinomycetospora cinnamomea</name>
    <dbReference type="NCBI Taxonomy" id="663609"/>
    <lineage>
        <taxon>Bacteria</taxon>
        <taxon>Bacillati</taxon>
        <taxon>Actinomycetota</taxon>
        <taxon>Actinomycetes</taxon>
        <taxon>Pseudonocardiales</taxon>
        <taxon>Pseudonocardiaceae</taxon>
        <taxon>Actinomycetospora</taxon>
    </lineage>
</organism>
<proteinExistence type="predicted"/>
<name>A0A2U1F3T4_9PSEU</name>
<protein>
    <recommendedName>
        <fullName evidence="1">CBS domain-containing protein</fullName>
    </recommendedName>
</protein>
<dbReference type="AlphaFoldDB" id="A0A2U1F3T4"/>
<dbReference type="InterPro" id="IPR046342">
    <property type="entry name" value="CBS_dom_sf"/>
</dbReference>
<evidence type="ECO:0000259" key="1">
    <source>
        <dbReference type="Pfam" id="PF00571"/>
    </source>
</evidence>
<dbReference type="RefSeq" id="WP_133251982.1">
    <property type="nucleotide sequence ID" value="NZ_QEKW01000012.1"/>
</dbReference>
<accession>A0A2U1F3T4</accession>
<dbReference type="Pfam" id="PF00571">
    <property type="entry name" value="CBS"/>
    <property type="match status" value="1"/>
</dbReference>